<keyword evidence="4" id="KW-0573">Peptidoglycan synthesis</keyword>
<reference evidence="7 8" key="1">
    <citation type="journal article" date="2015" name="Nature">
        <title>rRNA introns, odd ribosomes, and small enigmatic genomes across a large radiation of phyla.</title>
        <authorList>
            <person name="Brown C.T."/>
            <person name="Hug L.A."/>
            <person name="Thomas B.C."/>
            <person name="Sharon I."/>
            <person name="Castelle C.J."/>
            <person name="Singh A."/>
            <person name="Wilkins M.J."/>
            <person name="Williams K.H."/>
            <person name="Banfield J.F."/>
        </authorList>
    </citation>
    <scope>NUCLEOTIDE SEQUENCE [LARGE SCALE GENOMIC DNA]</scope>
</reference>
<dbReference type="InterPro" id="IPR050644">
    <property type="entry name" value="PG_Glycine_Bridge_Synth"/>
</dbReference>
<keyword evidence="3" id="KW-0133">Cell shape</keyword>
<name>A0A0G0AQZ0_9BACT</name>
<evidence type="ECO:0000313" key="7">
    <source>
        <dbReference type="EMBL" id="KKP59408.1"/>
    </source>
</evidence>
<accession>A0A0G0AQZ0</accession>
<evidence type="ECO:0000256" key="6">
    <source>
        <dbReference type="ARBA" id="ARBA00023316"/>
    </source>
</evidence>
<dbReference type="InterPro" id="IPR016181">
    <property type="entry name" value="Acyl_CoA_acyltransferase"/>
</dbReference>
<comment type="similarity">
    <text evidence="1">Belongs to the FemABX family.</text>
</comment>
<keyword evidence="5" id="KW-0012">Acyltransferase</keyword>
<dbReference type="GO" id="GO:0071555">
    <property type="term" value="P:cell wall organization"/>
    <property type="evidence" value="ECO:0007669"/>
    <property type="project" value="UniProtKB-KW"/>
</dbReference>
<dbReference type="InterPro" id="IPR003447">
    <property type="entry name" value="FEMABX"/>
</dbReference>
<organism evidence="7 8">
    <name type="scientific">Candidatus Magasanikbacteria bacterium GW2011_GWC2_34_16</name>
    <dbReference type="NCBI Taxonomy" id="1619045"/>
    <lineage>
        <taxon>Bacteria</taxon>
        <taxon>Candidatus Magasanikiibacteriota</taxon>
    </lineage>
</organism>
<dbReference type="Pfam" id="PF02388">
    <property type="entry name" value="FemAB"/>
    <property type="match status" value="1"/>
</dbReference>
<evidence type="ECO:0000256" key="2">
    <source>
        <dbReference type="ARBA" id="ARBA00022679"/>
    </source>
</evidence>
<dbReference type="PANTHER" id="PTHR36174">
    <property type="entry name" value="LIPID II:GLYCINE GLYCYLTRANSFERASE"/>
    <property type="match status" value="1"/>
</dbReference>
<proteinExistence type="inferred from homology"/>
<evidence type="ECO:0000313" key="8">
    <source>
        <dbReference type="Proteomes" id="UP000034927"/>
    </source>
</evidence>
<dbReference type="GO" id="GO:0008360">
    <property type="term" value="P:regulation of cell shape"/>
    <property type="evidence" value="ECO:0007669"/>
    <property type="project" value="UniProtKB-KW"/>
</dbReference>
<dbReference type="GO" id="GO:0016755">
    <property type="term" value="F:aminoacyltransferase activity"/>
    <property type="evidence" value="ECO:0007669"/>
    <property type="project" value="InterPro"/>
</dbReference>
<evidence type="ECO:0000256" key="3">
    <source>
        <dbReference type="ARBA" id="ARBA00022960"/>
    </source>
</evidence>
<dbReference type="EMBL" id="LBPO01000002">
    <property type="protein sequence ID" value="KKP59408.1"/>
    <property type="molecule type" value="Genomic_DNA"/>
</dbReference>
<evidence type="ECO:0000256" key="5">
    <source>
        <dbReference type="ARBA" id="ARBA00023315"/>
    </source>
</evidence>
<evidence type="ECO:0000256" key="1">
    <source>
        <dbReference type="ARBA" id="ARBA00009943"/>
    </source>
</evidence>
<dbReference type="GO" id="GO:0009252">
    <property type="term" value="P:peptidoglycan biosynthetic process"/>
    <property type="evidence" value="ECO:0007669"/>
    <property type="project" value="UniProtKB-KW"/>
</dbReference>
<dbReference type="Gene3D" id="3.40.630.30">
    <property type="match status" value="1"/>
</dbReference>
<keyword evidence="6" id="KW-0961">Cell wall biogenesis/degradation</keyword>
<dbReference type="PROSITE" id="PS51191">
    <property type="entry name" value="FEMABX"/>
    <property type="match status" value="1"/>
</dbReference>
<dbReference type="SUPFAM" id="SSF55729">
    <property type="entry name" value="Acyl-CoA N-acyltransferases (Nat)"/>
    <property type="match status" value="1"/>
</dbReference>
<gene>
    <name evidence="7" type="ORF">UR53_C0002G0022</name>
</gene>
<sequence length="124" mass="14777">MEVKLVGQQTEWDNWLLQNDLTSSYLQSWHWGEMMERVGQKVERVQIWDNNKIVAVAQIIYKPLPFGWQYAFCPKGMVVSESRIKNQESRIYETLINYLQNKKCIFFRVEPNHLSIITSRHPCT</sequence>
<dbReference type="Proteomes" id="UP000034927">
    <property type="component" value="Unassembled WGS sequence"/>
</dbReference>
<evidence type="ECO:0000256" key="4">
    <source>
        <dbReference type="ARBA" id="ARBA00022984"/>
    </source>
</evidence>
<dbReference type="AlphaFoldDB" id="A0A0G0AQZ0"/>
<dbReference type="PANTHER" id="PTHR36174:SF1">
    <property type="entry name" value="LIPID II:GLYCINE GLYCYLTRANSFERASE"/>
    <property type="match status" value="1"/>
</dbReference>
<comment type="caution">
    <text evidence="7">The sequence shown here is derived from an EMBL/GenBank/DDBJ whole genome shotgun (WGS) entry which is preliminary data.</text>
</comment>
<protein>
    <submittedName>
        <fullName evidence="7">Methicillin resistance protein</fullName>
    </submittedName>
</protein>
<keyword evidence="2" id="KW-0808">Transferase</keyword>